<dbReference type="STRING" id="947013.SAMN04488109_3949"/>
<dbReference type="AlphaFoldDB" id="A0A1M5SIK3"/>
<name>A0A1M5SIK3_9BACT</name>
<evidence type="ECO:0000313" key="2">
    <source>
        <dbReference type="Proteomes" id="UP000184212"/>
    </source>
</evidence>
<dbReference type="EMBL" id="FQWQ01000002">
    <property type="protein sequence ID" value="SHH38230.1"/>
    <property type="molecule type" value="Genomic_DNA"/>
</dbReference>
<gene>
    <name evidence="1" type="ORF">SAMN04488109_3949</name>
</gene>
<proteinExistence type="predicted"/>
<protein>
    <submittedName>
        <fullName evidence="1">Uncharacterized protein</fullName>
    </submittedName>
</protein>
<evidence type="ECO:0000313" key="1">
    <source>
        <dbReference type="EMBL" id="SHH38230.1"/>
    </source>
</evidence>
<organism evidence="1 2">
    <name type="scientific">Chryseolinea serpens</name>
    <dbReference type="NCBI Taxonomy" id="947013"/>
    <lineage>
        <taxon>Bacteria</taxon>
        <taxon>Pseudomonadati</taxon>
        <taxon>Bacteroidota</taxon>
        <taxon>Cytophagia</taxon>
        <taxon>Cytophagales</taxon>
        <taxon>Fulvivirgaceae</taxon>
        <taxon>Chryseolinea</taxon>
    </lineage>
</organism>
<keyword evidence="2" id="KW-1185">Reference proteome</keyword>
<dbReference type="Proteomes" id="UP000184212">
    <property type="component" value="Unassembled WGS sequence"/>
</dbReference>
<accession>A0A1M5SIK3</accession>
<sequence>MTVKKNHKIGRGVKMTGQKTIDLLSGLQEVRTLLTTIELMEMKHHAQSGDPADAFHKMIVLSYNVLKLKLFIDKKLPKQEGHSPALYLQVTFEINEDKLEHSGLYCEERDREPEIAQFIRQSKSPVGFLWSTKKRDVFYSDSVIQYLSLADSIAMQAQHCGLGDDYQPGYYSEIVLEDARIHLKQINHWNARSIDHRDDYFLRDLEFEIPLQPVAARSSFLNDAIGDMQIYFSDRSSDKNKGCGRNIQEQIQIAKAKFAERSS</sequence>
<reference evidence="1 2" key="1">
    <citation type="submission" date="2016-11" db="EMBL/GenBank/DDBJ databases">
        <authorList>
            <person name="Jaros S."/>
            <person name="Januszkiewicz K."/>
            <person name="Wedrychowicz H."/>
        </authorList>
    </citation>
    <scope>NUCLEOTIDE SEQUENCE [LARGE SCALE GENOMIC DNA]</scope>
    <source>
        <strain evidence="1 2">DSM 24574</strain>
    </source>
</reference>